<evidence type="ECO:0000313" key="2">
    <source>
        <dbReference type="EMBL" id="SHI87140.1"/>
    </source>
</evidence>
<protein>
    <submittedName>
        <fullName evidence="2">GSCFA family protein</fullName>
    </submittedName>
</protein>
<dbReference type="OrthoDB" id="369216at2"/>
<dbReference type="AlphaFoldDB" id="A0A1M6EPC7"/>
<sequence>MTAKNIERITADRAFVRAKGNALRRYPAPERDGDRLYPLASPTVTPSFRIGADDTIFAIGSCFARNVEKALEGAGKRVLSREIDLGEIGASLGDATNFFNKYSIHSVTNEIRWALERDSFPGADILYPMGPDRYCDPQLGMARLDFDADTILAFRHRYLDAMAAVKDADVVILTLGYVETWYDTVLDLYLNVVPPVQLIRAEPGRFEFRVLSYADVLEGLNELHALLTRHRTKPLKMLVTVSPVPLLATFRDMDVLVANAYSKSVQRAALDEFVLGKDGVDYFPSYEFVTLSNPAVAWSGNDYRHVSPDVVNRIMSNVLVRYVDGAGTAEAAMTAEGLLASAKMLQKLDNWPGIVALCEANRALADGEVEILMIEATAARRMNRLGESFAALQKARAIAPRRHDALERMISLCRPMRRLDAARDLLQAHAADFPGRSQFREKVTWA</sequence>
<dbReference type="RefSeq" id="WP_073329607.1">
    <property type="nucleotide sequence ID" value="NZ_FQYO01000003.1"/>
</dbReference>
<accession>A0A1M6EPC7</accession>
<evidence type="ECO:0000313" key="3">
    <source>
        <dbReference type="Proteomes" id="UP000184292"/>
    </source>
</evidence>
<dbReference type="SUPFAM" id="SSF48452">
    <property type="entry name" value="TPR-like"/>
    <property type="match status" value="1"/>
</dbReference>
<name>A0A1M6EPC7_9RHOB</name>
<dbReference type="InterPro" id="IPR011990">
    <property type="entry name" value="TPR-like_helical_dom_sf"/>
</dbReference>
<feature type="domain" description="GSCFA" evidence="1">
    <location>
        <begin position="56"/>
        <end position="316"/>
    </location>
</feature>
<reference evidence="2 3" key="1">
    <citation type="submission" date="2016-11" db="EMBL/GenBank/DDBJ databases">
        <authorList>
            <person name="Jaros S."/>
            <person name="Januszkiewicz K."/>
            <person name="Wedrychowicz H."/>
        </authorList>
    </citation>
    <scope>NUCLEOTIDE SEQUENCE [LARGE SCALE GENOMIC DNA]</scope>
    <source>
        <strain evidence="2 3">DSM 100565</strain>
    </source>
</reference>
<dbReference type="Pfam" id="PF08885">
    <property type="entry name" value="GSCFA"/>
    <property type="match status" value="1"/>
</dbReference>
<dbReference type="EMBL" id="FQYO01000003">
    <property type="protein sequence ID" value="SHI87140.1"/>
    <property type="molecule type" value="Genomic_DNA"/>
</dbReference>
<dbReference type="STRING" id="1447782.SAMN05444417_2096"/>
<gene>
    <name evidence="2" type="ORF">SAMN05444417_2096</name>
</gene>
<organism evidence="2 3">
    <name type="scientific">Wenxinia saemankumensis</name>
    <dbReference type="NCBI Taxonomy" id="1447782"/>
    <lineage>
        <taxon>Bacteria</taxon>
        <taxon>Pseudomonadati</taxon>
        <taxon>Pseudomonadota</taxon>
        <taxon>Alphaproteobacteria</taxon>
        <taxon>Rhodobacterales</taxon>
        <taxon>Roseobacteraceae</taxon>
        <taxon>Wenxinia</taxon>
    </lineage>
</organism>
<dbReference type="InterPro" id="IPR014982">
    <property type="entry name" value="GSCFA"/>
</dbReference>
<proteinExistence type="predicted"/>
<evidence type="ECO:0000259" key="1">
    <source>
        <dbReference type="Pfam" id="PF08885"/>
    </source>
</evidence>
<keyword evidence="3" id="KW-1185">Reference proteome</keyword>
<dbReference type="Proteomes" id="UP000184292">
    <property type="component" value="Unassembled WGS sequence"/>
</dbReference>